<feature type="signal peptide" evidence="6">
    <location>
        <begin position="1"/>
        <end position="22"/>
    </location>
</feature>
<reference evidence="8 9" key="1">
    <citation type="journal article" date="2019" name="Sci. Rep.">
        <title>Comparative genomics of chytrid fungi reveal insights into the obligate biotrophic and pathogenic lifestyle of Synchytrium endobioticum.</title>
        <authorList>
            <person name="van de Vossenberg B.T.L.H."/>
            <person name="Warris S."/>
            <person name="Nguyen H.D.T."/>
            <person name="van Gent-Pelzer M.P.E."/>
            <person name="Joly D.L."/>
            <person name="van de Geest H.C."/>
            <person name="Bonants P.J.M."/>
            <person name="Smith D.S."/>
            <person name="Levesque C.A."/>
            <person name="van der Lee T.A.J."/>
        </authorList>
    </citation>
    <scope>NUCLEOTIDE SEQUENCE [LARGE SCALE GENOMIC DNA]</scope>
    <source>
        <strain evidence="8 9">MB42</strain>
    </source>
</reference>
<comment type="caution">
    <text evidence="8">The sequence shown here is derived from an EMBL/GenBank/DDBJ whole genome shotgun (WGS) entry which is preliminary data.</text>
</comment>
<dbReference type="Pfam" id="PF00067">
    <property type="entry name" value="p450"/>
    <property type="match status" value="1"/>
</dbReference>
<dbReference type="AlphaFoldDB" id="A0A507CDU7"/>
<sequence>MKYRPNRYVCILLLSIASMVHTSQPQRLHVFDFTTPRPRPYRTNTISANYMGFSIEWNDMQSLFTPTAQQIVFQLFSNLQSLSTKPLLIRVGGISEDEVWLVDSKFERNEKVFKFLIDAPLLEGMTSLASQLSIEYLIGLPTMHSMRNVKATVEFAQALVDHGVINHTTGVELGNEPRNSRISAADYARDYWIVMLEALYSSIPELQNLTFAGLSSYTPDEDIESHLDTITKGLSSFQNNQVKTMLTAHTYGTYGHVSIQELLNTPTPQEFDYMHKVGKYGETHDVILGETNSVIGVGGGVTAASNVFGSALWALDFYAYAAWKGLGSARLHGVMALENFTNIENDFHYSPFLINQDAETAAKRPVNIRPLYYAMIAFTRALSFVSAAHDIIPIMPTNKTAPVTFIKVYGFSTAKGAKASFLIINKSNVLDMVSFNLPPNVHGEAVHIERLTAPSVSSTNGIAYAGQTFDGSVNGMPSGMRVFEQVQVGPDGMYEIAVEAYSACVVLAGEGMELCGKDCSDNECIVSIHRQQEHGPVCDYYSFITVERHLASPRSVSISQSISRRSRYYHLRTPQVMNPLTQLYARVRPIVPVAVLLLLLARYIGPGLYKFLRIYYHVSRLPGEISIGGFVRRGPAKGYRAFQEMHRKHRKKVVKIWPTTISVSDPKIVRELLMVRDIPKADMYQAFRFEFLPDHIFATSDRDFHKDIRRVLSPAFGIAYLKSQETHILHAVDDLLAKWDGIIADTIDGPGLVNIWMDMHRVGTEVIGEIAFGTTFGTLRNDSTAAALVENIEQGFRVGARMAFFPQALRKYPLIPIVKHSHQVSRNFIEMMTPVIYARRNGTARKDILQCLIDGKWKDGTPLSDLHITVSALIMMFAGSDTSSNTMAFTIIHLLKNPHVLERVVAEVLSVPLPAGQKLFTSNDVKTMMPYLEACIKESMRLTPVAIAVVRQADQDMVLHGTEDTYFVPKGTTIILSSETLHNDPDTWKDPEVYQPERFLDAAAENEASTFSNISGNYMPFSHGSRNCIGQHLALAEMRIVLANILKRYELYDVDPSQSREVSFQITLQLDSSSYIIGVQKRDA</sequence>
<dbReference type="InterPro" id="IPR017972">
    <property type="entry name" value="Cyt_P450_CS"/>
</dbReference>
<keyword evidence="3 5" id="KW-0479">Metal-binding</keyword>
<dbReference type="InterPro" id="IPR050121">
    <property type="entry name" value="Cytochrome_P450_monoxygenase"/>
</dbReference>
<evidence type="ECO:0000256" key="3">
    <source>
        <dbReference type="ARBA" id="ARBA00022723"/>
    </source>
</evidence>
<protein>
    <submittedName>
        <fullName evidence="8">Beta-glucuronidase</fullName>
    </submittedName>
</protein>
<keyword evidence="5" id="KW-0349">Heme</keyword>
<dbReference type="InterPro" id="IPR017853">
    <property type="entry name" value="GH"/>
</dbReference>
<evidence type="ECO:0000256" key="2">
    <source>
        <dbReference type="ARBA" id="ARBA00010617"/>
    </source>
</evidence>
<feature type="binding site" description="axial binding residue" evidence="5">
    <location>
        <position position="1028"/>
    </location>
    <ligand>
        <name>heme</name>
        <dbReference type="ChEBI" id="CHEBI:30413"/>
    </ligand>
    <ligandPart>
        <name>Fe</name>
        <dbReference type="ChEBI" id="CHEBI:18248"/>
    </ligandPart>
</feature>
<dbReference type="PROSITE" id="PS00086">
    <property type="entry name" value="CYTOCHROME_P450"/>
    <property type="match status" value="1"/>
</dbReference>
<evidence type="ECO:0000256" key="6">
    <source>
        <dbReference type="SAM" id="SignalP"/>
    </source>
</evidence>
<gene>
    <name evidence="8" type="ORF">SeMB42_g06281</name>
</gene>
<organism evidence="8 9">
    <name type="scientific">Synchytrium endobioticum</name>
    <dbReference type="NCBI Taxonomy" id="286115"/>
    <lineage>
        <taxon>Eukaryota</taxon>
        <taxon>Fungi</taxon>
        <taxon>Fungi incertae sedis</taxon>
        <taxon>Chytridiomycota</taxon>
        <taxon>Chytridiomycota incertae sedis</taxon>
        <taxon>Chytridiomycetes</taxon>
        <taxon>Synchytriales</taxon>
        <taxon>Synchytriaceae</taxon>
        <taxon>Synchytrium</taxon>
    </lineage>
</organism>
<dbReference type="Gene3D" id="2.60.40.1180">
    <property type="entry name" value="Golgi alpha-mannosidase II"/>
    <property type="match status" value="1"/>
</dbReference>
<dbReference type="InterPro" id="IPR013780">
    <property type="entry name" value="Glyco_hydro_b"/>
</dbReference>
<dbReference type="GO" id="GO:0016705">
    <property type="term" value="F:oxidoreductase activity, acting on paired donors, with incorporation or reduction of molecular oxygen"/>
    <property type="evidence" value="ECO:0007669"/>
    <property type="project" value="InterPro"/>
</dbReference>
<evidence type="ECO:0000256" key="5">
    <source>
        <dbReference type="PIRSR" id="PIRSR602403-1"/>
    </source>
</evidence>
<dbReference type="STRING" id="286115.A0A507CDU7"/>
<feature type="domain" description="Beta-glucuronidase C-terminal" evidence="7">
    <location>
        <begin position="433"/>
        <end position="503"/>
    </location>
</feature>
<accession>A0A507CDU7</accession>
<dbReference type="InterPro" id="IPR002403">
    <property type="entry name" value="Cyt_P450_E_grp-IV"/>
</dbReference>
<dbReference type="PRINTS" id="PR00385">
    <property type="entry name" value="P450"/>
</dbReference>
<dbReference type="GO" id="GO:0020037">
    <property type="term" value="F:heme binding"/>
    <property type="evidence" value="ECO:0007669"/>
    <property type="project" value="InterPro"/>
</dbReference>
<evidence type="ECO:0000256" key="4">
    <source>
        <dbReference type="ARBA" id="ARBA00023004"/>
    </source>
</evidence>
<dbReference type="GO" id="GO:0004497">
    <property type="term" value="F:monooxygenase activity"/>
    <property type="evidence" value="ECO:0007669"/>
    <property type="project" value="InterPro"/>
</dbReference>
<keyword evidence="6" id="KW-0732">Signal</keyword>
<dbReference type="VEuPathDB" id="FungiDB:SeMB42_g06281"/>
<evidence type="ECO:0000256" key="1">
    <source>
        <dbReference type="ARBA" id="ARBA00001971"/>
    </source>
</evidence>
<keyword evidence="4 5" id="KW-0408">Iron</keyword>
<feature type="chain" id="PRO_5021370271" evidence="6">
    <location>
        <begin position="23"/>
        <end position="1084"/>
    </location>
</feature>
<dbReference type="Gene3D" id="1.10.630.10">
    <property type="entry name" value="Cytochrome P450"/>
    <property type="match status" value="1"/>
</dbReference>
<keyword evidence="9" id="KW-1185">Reference proteome</keyword>
<dbReference type="PANTHER" id="PTHR24305:SF166">
    <property type="entry name" value="CYTOCHROME P450 12A4, MITOCHONDRIAL-RELATED"/>
    <property type="match status" value="1"/>
</dbReference>
<dbReference type="PANTHER" id="PTHR24305">
    <property type="entry name" value="CYTOCHROME P450"/>
    <property type="match status" value="1"/>
</dbReference>
<dbReference type="SUPFAM" id="SSF48264">
    <property type="entry name" value="Cytochrome P450"/>
    <property type="match status" value="1"/>
</dbReference>
<dbReference type="Gene3D" id="3.20.20.80">
    <property type="entry name" value="Glycosidases"/>
    <property type="match status" value="1"/>
</dbReference>
<dbReference type="EMBL" id="QEAN01000343">
    <property type="protein sequence ID" value="TPX39680.1"/>
    <property type="molecule type" value="Genomic_DNA"/>
</dbReference>
<proteinExistence type="inferred from homology"/>
<name>A0A507CDU7_9FUNG</name>
<evidence type="ECO:0000313" key="9">
    <source>
        <dbReference type="Proteomes" id="UP000317494"/>
    </source>
</evidence>
<dbReference type="InterPro" id="IPR031728">
    <property type="entry name" value="GlcAase_C"/>
</dbReference>
<evidence type="ECO:0000313" key="8">
    <source>
        <dbReference type="EMBL" id="TPX39680.1"/>
    </source>
</evidence>
<dbReference type="GO" id="GO:0005506">
    <property type="term" value="F:iron ion binding"/>
    <property type="evidence" value="ECO:0007669"/>
    <property type="project" value="InterPro"/>
</dbReference>
<comment type="similarity">
    <text evidence="2">Belongs to the cytochrome P450 family.</text>
</comment>
<dbReference type="Pfam" id="PF16862">
    <property type="entry name" value="Glyco_hydro_79C"/>
    <property type="match status" value="1"/>
</dbReference>
<evidence type="ECO:0000259" key="7">
    <source>
        <dbReference type="Pfam" id="PF16862"/>
    </source>
</evidence>
<dbReference type="Proteomes" id="UP000317494">
    <property type="component" value="Unassembled WGS sequence"/>
</dbReference>
<dbReference type="PRINTS" id="PR00465">
    <property type="entry name" value="EP450IV"/>
</dbReference>
<dbReference type="InterPro" id="IPR036396">
    <property type="entry name" value="Cyt_P450_sf"/>
</dbReference>
<comment type="cofactor">
    <cofactor evidence="1 5">
        <name>heme</name>
        <dbReference type="ChEBI" id="CHEBI:30413"/>
    </cofactor>
</comment>
<dbReference type="SUPFAM" id="SSF51445">
    <property type="entry name" value="(Trans)glycosidases"/>
    <property type="match status" value="1"/>
</dbReference>
<dbReference type="InterPro" id="IPR001128">
    <property type="entry name" value="Cyt_P450"/>
</dbReference>